<reference evidence="1 2" key="1">
    <citation type="journal article" date="2022" name="Plant J.">
        <title>Chromosome-level genome of Camellia lanceoleosa provides a valuable resource for understanding genome evolution and self-incompatibility.</title>
        <authorList>
            <person name="Gong W."/>
            <person name="Xiao S."/>
            <person name="Wang L."/>
            <person name="Liao Z."/>
            <person name="Chang Y."/>
            <person name="Mo W."/>
            <person name="Hu G."/>
            <person name="Li W."/>
            <person name="Zhao G."/>
            <person name="Zhu H."/>
            <person name="Hu X."/>
            <person name="Ji K."/>
            <person name="Xiang X."/>
            <person name="Song Q."/>
            <person name="Yuan D."/>
            <person name="Jin S."/>
            <person name="Zhang L."/>
        </authorList>
    </citation>
    <scope>NUCLEOTIDE SEQUENCE [LARGE SCALE GENOMIC DNA]</scope>
    <source>
        <strain evidence="1">SQ_2022a</strain>
    </source>
</reference>
<evidence type="ECO:0000313" key="1">
    <source>
        <dbReference type="EMBL" id="KAI8010082.1"/>
    </source>
</evidence>
<gene>
    <name evidence="1" type="ORF">LOK49_LG06G02460</name>
</gene>
<dbReference type="EMBL" id="CM045762">
    <property type="protein sequence ID" value="KAI8010082.1"/>
    <property type="molecule type" value="Genomic_DNA"/>
</dbReference>
<protein>
    <submittedName>
        <fullName evidence="1">Eukaryotic translation initiation factor 3 subunit A</fullName>
    </submittedName>
</protein>
<sequence>MQAVFIETDTTPDHAVAKELKNLKDAVMKSEDGRSKDGNDLEKHIDAHLPVRVNEQREAFRSVEDIHGLMCMVKKTLKASLMKSFNKNLSQKDLQLIASSVVLAALSVAPYDNTRGASHLELEHEKEQNLRMANLIGFIIDPKLESREVLSLSSLLIELGYLVSKFGCDCEWSCVHYEA</sequence>
<evidence type="ECO:0000313" key="2">
    <source>
        <dbReference type="Proteomes" id="UP001060215"/>
    </source>
</evidence>
<keyword evidence="1" id="KW-0396">Initiation factor</keyword>
<dbReference type="Proteomes" id="UP001060215">
    <property type="component" value="Chromosome 5"/>
</dbReference>
<accession>A0ACC0H973</accession>
<organism evidence="1 2">
    <name type="scientific">Camellia lanceoleosa</name>
    <dbReference type="NCBI Taxonomy" id="1840588"/>
    <lineage>
        <taxon>Eukaryota</taxon>
        <taxon>Viridiplantae</taxon>
        <taxon>Streptophyta</taxon>
        <taxon>Embryophyta</taxon>
        <taxon>Tracheophyta</taxon>
        <taxon>Spermatophyta</taxon>
        <taxon>Magnoliopsida</taxon>
        <taxon>eudicotyledons</taxon>
        <taxon>Gunneridae</taxon>
        <taxon>Pentapetalae</taxon>
        <taxon>asterids</taxon>
        <taxon>Ericales</taxon>
        <taxon>Theaceae</taxon>
        <taxon>Camellia</taxon>
    </lineage>
</organism>
<name>A0ACC0H973_9ERIC</name>
<keyword evidence="1" id="KW-0648">Protein biosynthesis</keyword>
<proteinExistence type="predicted"/>
<comment type="caution">
    <text evidence="1">The sequence shown here is derived from an EMBL/GenBank/DDBJ whole genome shotgun (WGS) entry which is preliminary data.</text>
</comment>
<keyword evidence="2" id="KW-1185">Reference proteome</keyword>